<sequence>MMFRMMNLENVHHDGFIVGDQVPVDAAAMYYDPATMFQSVMGQGGNGGCLVFDDGGYGGVKGVDEEGVAGLGNKRKKRGGHEEGKGGIKNEKQRRLRLSNKYEVLKALIPNPSKPDRATIISDTINYVQELLRTVNELKLLVDKKRRCRKSEIQKAEAGGDDVDSTCMKPLQEFKGALRSSWLQRKSRDTHVDVRIVEDEVFIKLTQHKNIDCLLVVARVLDELELEMLHLSGGNIGDLHVFMFNTKIHEGSSVYAGAIAKKIMEAMDIKQDEVSVCF</sequence>
<accession>A0A5P1EB34</accession>
<dbReference type="SMART" id="SM00353">
    <property type="entry name" value="HLH"/>
    <property type="match status" value="1"/>
</dbReference>
<dbReference type="Pfam" id="PF00010">
    <property type="entry name" value="HLH"/>
    <property type="match status" value="1"/>
</dbReference>
<name>A0A5P1EB34_ASPOF</name>
<keyword evidence="4" id="KW-0539">Nucleus</keyword>
<dbReference type="PANTHER" id="PTHR46834:SF1">
    <property type="entry name" value="TRANSCRIPTION FACTOR BHLH10"/>
    <property type="match status" value="1"/>
</dbReference>
<dbReference type="AlphaFoldDB" id="A0A5P1EB34"/>
<dbReference type="Gramene" id="ONK63068">
    <property type="protein sequence ID" value="ONK63068"/>
    <property type="gene ID" value="A4U43_C07F11080"/>
</dbReference>
<dbReference type="InterPro" id="IPR036638">
    <property type="entry name" value="HLH_DNA-bd_sf"/>
</dbReference>
<reference evidence="8" key="1">
    <citation type="journal article" date="2017" name="Nat. Commun.">
        <title>The asparagus genome sheds light on the origin and evolution of a young Y chromosome.</title>
        <authorList>
            <person name="Harkess A."/>
            <person name="Zhou J."/>
            <person name="Xu C."/>
            <person name="Bowers J.E."/>
            <person name="Van der Hulst R."/>
            <person name="Ayyampalayam S."/>
            <person name="Mercati F."/>
            <person name="Riccardi P."/>
            <person name="McKain M.R."/>
            <person name="Kakrana A."/>
            <person name="Tang H."/>
            <person name="Ray J."/>
            <person name="Groenendijk J."/>
            <person name="Arikit S."/>
            <person name="Mathioni S.M."/>
            <person name="Nakano M."/>
            <person name="Shan H."/>
            <person name="Telgmann-Rauber A."/>
            <person name="Kanno A."/>
            <person name="Yue Z."/>
            <person name="Chen H."/>
            <person name="Li W."/>
            <person name="Chen Y."/>
            <person name="Xu X."/>
            <person name="Zhang Y."/>
            <person name="Luo S."/>
            <person name="Chen H."/>
            <person name="Gao J."/>
            <person name="Mao Z."/>
            <person name="Pires J.C."/>
            <person name="Luo M."/>
            <person name="Kudrna D."/>
            <person name="Wing R.A."/>
            <person name="Meyers B.C."/>
            <person name="Yi K."/>
            <person name="Kong H."/>
            <person name="Lavrijsen P."/>
            <person name="Sunseri F."/>
            <person name="Falavigna A."/>
            <person name="Ye Y."/>
            <person name="Leebens-Mack J.H."/>
            <person name="Chen G."/>
        </authorList>
    </citation>
    <scope>NUCLEOTIDE SEQUENCE [LARGE SCALE GENOMIC DNA]</scope>
    <source>
        <strain evidence="8">cv. DH0086</strain>
    </source>
</reference>
<feature type="region of interest" description="Disordered" evidence="5">
    <location>
        <begin position="68"/>
        <end position="91"/>
    </location>
</feature>
<evidence type="ECO:0000256" key="1">
    <source>
        <dbReference type="ARBA" id="ARBA00005510"/>
    </source>
</evidence>
<gene>
    <name evidence="7" type="ORF">A4U43_C07F11080</name>
</gene>
<dbReference type="PANTHER" id="PTHR46834">
    <property type="entry name" value="TRANSCRIPTION FACTOR BHLH91"/>
    <property type="match status" value="1"/>
</dbReference>
<dbReference type="SUPFAM" id="SSF47459">
    <property type="entry name" value="HLH, helix-loop-helix DNA-binding domain"/>
    <property type="match status" value="1"/>
</dbReference>
<dbReference type="Proteomes" id="UP000243459">
    <property type="component" value="Chromosome 7"/>
</dbReference>
<keyword evidence="3" id="KW-0804">Transcription</keyword>
<dbReference type="Gene3D" id="4.10.280.10">
    <property type="entry name" value="Helix-loop-helix DNA-binding domain"/>
    <property type="match status" value="1"/>
</dbReference>
<evidence type="ECO:0000313" key="7">
    <source>
        <dbReference type="EMBL" id="ONK63068.1"/>
    </source>
</evidence>
<evidence type="ECO:0000256" key="3">
    <source>
        <dbReference type="ARBA" id="ARBA00023163"/>
    </source>
</evidence>
<dbReference type="GO" id="GO:0006355">
    <property type="term" value="P:regulation of DNA-templated transcription"/>
    <property type="evidence" value="ECO:0007669"/>
    <property type="project" value="InterPro"/>
</dbReference>
<dbReference type="InterPro" id="IPR045895">
    <property type="entry name" value="bHLH91-like"/>
</dbReference>
<protein>
    <recommendedName>
        <fullName evidence="6">BHLH domain-containing protein</fullName>
    </recommendedName>
</protein>
<dbReference type="OMA" id="NSAGHEE"/>
<evidence type="ECO:0000259" key="6">
    <source>
        <dbReference type="PROSITE" id="PS50888"/>
    </source>
</evidence>
<dbReference type="OrthoDB" id="1932168at2759"/>
<proteinExistence type="inferred from homology"/>
<evidence type="ECO:0000256" key="2">
    <source>
        <dbReference type="ARBA" id="ARBA00023015"/>
    </source>
</evidence>
<dbReference type="InterPro" id="IPR045896">
    <property type="entry name" value="MYC1-like_bHLH"/>
</dbReference>
<dbReference type="CDD" id="cd18918">
    <property type="entry name" value="bHLH_AtMYC1_like"/>
    <property type="match status" value="1"/>
</dbReference>
<evidence type="ECO:0000313" key="8">
    <source>
        <dbReference type="Proteomes" id="UP000243459"/>
    </source>
</evidence>
<organism evidence="7 8">
    <name type="scientific">Asparagus officinalis</name>
    <name type="common">Garden asparagus</name>
    <dbReference type="NCBI Taxonomy" id="4686"/>
    <lineage>
        <taxon>Eukaryota</taxon>
        <taxon>Viridiplantae</taxon>
        <taxon>Streptophyta</taxon>
        <taxon>Embryophyta</taxon>
        <taxon>Tracheophyta</taxon>
        <taxon>Spermatophyta</taxon>
        <taxon>Magnoliopsida</taxon>
        <taxon>Liliopsida</taxon>
        <taxon>Asparagales</taxon>
        <taxon>Asparagaceae</taxon>
        <taxon>Asparagoideae</taxon>
        <taxon>Asparagus</taxon>
    </lineage>
</organism>
<feature type="domain" description="BHLH" evidence="6">
    <location>
        <begin position="82"/>
        <end position="131"/>
    </location>
</feature>
<dbReference type="GO" id="GO:0046983">
    <property type="term" value="F:protein dimerization activity"/>
    <property type="evidence" value="ECO:0007669"/>
    <property type="project" value="InterPro"/>
</dbReference>
<feature type="compositionally biased region" description="Basic and acidic residues" evidence="5">
    <location>
        <begin position="80"/>
        <end position="91"/>
    </location>
</feature>
<dbReference type="InterPro" id="IPR011598">
    <property type="entry name" value="bHLH_dom"/>
</dbReference>
<dbReference type="GO" id="GO:0048658">
    <property type="term" value="P:anther wall tapetum development"/>
    <property type="evidence" value="ECO:0007669"/>
    <property type="project" value="InterPro"/>
</dbReference>
<dbReference type="PROSITE" id="PS50888">
    <property type="entry name" value="BHLH"/>
    <property type="match status" value="1"/>
</dbReference>
<evidence type="ECO:0000256" key="5">
    <source>
        <dbReference type="SAM" id="MobiDB-lite"/>
    </source>
</evidence>
<comment type="similarity">
    <text evidence="1">Belongs to the bHLH protein family.</text>
</comment>
<evidence type="ECO:0000256" key="4">
    <source>
        <dbReference type="ARBA" id="ARBA00023242"/>
    </source>
</evidence>
<dbReference type="EMBL" id="CM007387">
    <property type="protein sequence ID" value="ONK63068.1"/>
    <property type="molecule type" value="Genomic_DNA"/>
</dbReference>
<keyword evidence="8" id="KW-1185">Reference proteome</keyword>
<keyword evidence="2" id="KW-0805">Transcription regulation</keyword>